<evidence type="ECO:0000313" key="1">
    <source>
        <dbReference type="EMBL" id="MDH5922960.1"/>
    </source>
</evidence>
<organism evidence="1 2">
    <name type="scientific">Vibrio splendidus</name>
    <dbReference type="NCBI Taxonomy" id="29497"/>
    <lineage>
        <taxon>Bacteria</taxon>
        <taxon>Pseudomonadati</taxon>
        <taxon>Pseudomonadota</taxon>
        <taxon>Gammaproteobacteria</taxon>
        <taxon>Vibrionales</taxon>
        <taxon>Vibrionaceae</taxon>
        <taxon>Vibrio</taxon>
    </lineage>
</organism>
<dbReference type="AlphaFoldDB" id="A0AA43FZS5"/>
<protein>
    <submittedName>
        <fullName evidence="1">Uncharacterized protein</fullName>
    </submittedName>
</protein>
<gene>
    <name evidence="1" type="ORF">L8R85_18195</name>
</gene>
<comment type="caution">
    <text evidence="1">The sequence shown here is derived from an EMBL/GenBank/DDBJ whole genome shotgun (WGS) entry which is preliminary data.</text>
</comment>
<dbReference type="EMBL" id="JAKMYX010000080">
    <property type="protein sequence ID" value="MDH5922960.1"/>
    <property type="molecule type" value="Genomic_DNA"/>
</dbReference>
<evidence type="ECO:0000313" key="2">
    <source>
        <dbReference type="Proteomes" id="UP001159663"/>
    </source>
</evidence>
<accession>A0AA43FZS5</accession>
<dbReference type="Proteomes" id="UP001159663">
    <property type="component" value="Unassembled WGS sequence"/>
</dbReference>
<proteinExistence type="predicted"/>
<name>A0AA43FZS5_VIBSP</name>
<reference evidence="1" key="1">
    <citation type="submission" date="2022-01" db="EMBL/GenBank/DDBJ databases">
        <title>Vibrio aestuarianus Clade A and Clade B isolates are associated with Pacific oyster (Crassostrea gigas) disease outbreaks across Ireland.</title>
        <authorList>
            <person name="Coyle N."/>
            <person name="O'Toole C."/>
            <person name="Thomas J.C.L."/>
            <person name="Ryder D."/>
            <person name="Cheslett D."/>
            <person name="Feist S."/>
            <person name="Bean T."/>
            <person name="Joseph A."/>
            <person name="Waina A."/>
            <person name="Feil E."/>
            <person name="Verner-Jeffreys D.W."/>
        </authorList>
    </citation>
    <scope>NUCLEOTIDE SEQUENCE</scope>
    <source>
        <strain evidence="1">S/17/14 A</strain>
    </source>
</reference>
<sequence>MSYKTLRVHEAQQIKLERAAIEISSKIGKQVQWTDVARYMFENMLTDTKHGMIQESKKDQ</sequence>
<dbReference type="RefSeq" id="WP_280534417.1">
    <property type="nucleotide sequence ID" value="NZ_JAKMYX010000080.1"/>
</dbReference>